<proteinExistence type="predicted"/>
<accession>A0AA88J8H0</accession>
<protein>
    <submittedName>
        <fullName evidence="1">Uncharacterized protein</fullName>
    </submittedName>
</protein>
<sequence>MKSSDKFVEDYVYNLTKTSLDKSKPMLWKRKTGGKLTKWVRTKVDWISIVADIDSKNMKSPDKFVEDCVYNLTKTNLDKSKPMWDLHVLNVKTSNAESVGIV</sequence>
<dbReference type="Proteomes" id="UP001187192">
    <property type="component" value="Unassembled WGS sequence"/>
</dbReference>
<gene>
    <name evidence="1" type="ORF">TIFTF001_032879</name>
</gene>
<reference evidence="1" key="1">
    <citation type="submission" date="2023-07" db="EMBL/GenBank/DDBJ databases">
        <title>draft genome sequence of fig (Ficus carica).</title>
        <authorList>
            <person name="Takahashi T."/>
            <person name="Nishimura K."/>
        </authorList>
    </citation>
    <scope>NUCLEOTIDE SEQUENCE</scope>
</reference>
<dbReference type="PANTHER" id="PTHR31650">
    <property type="entry name" value="O-ACYLTRANSFERASE (WSD1-LIKE) FAMILY PROTEIN"/>
    <property type="match status" value="1"/>
</dbReference>
<dbReference type="AlphaFoldDB" id="A0AA88J8H0"/>
<comment type="caution">
    <text evidence="1">The sequence shown here is derived from an EMBL/GenBank/DDBJ whole genome shotgun (WGS) entry which is preliminary data.</text>
</comment>
<dbReference type="PANTHER" id="PTHR31650:SF74">
    <property type="entry name" value="O-ACYLTRANSFERASE WSD1-LIKE"/>
    <property type="match status" value="1"/>
</dbReference>
<organism evidence="1 2">
    <name type="scientific">Ficus carica</name>
    <name type="common">Common fig</name>
    <dbReference type="NCBI Taxonomy" id="3494"/>
    <lineage>
        <taxon>Eukaryota</taxon>
        <taxon>Viridiplantae</taxon>
        <taxon>Streptophyta</taxon>
        <taxon>Embryophyta</taxon>
        <taxon>Tracheophyta</taxon>
        <taxon>Spermatophyta</taxon>
        <taxon>Magnoliopsida</taxon>
        <taxon>eudicotyledons</taxon>
        <taxon>Gunneridae</taxon>
        <taxon>Pentapetalae</taxon>
        <taxon>rosids</taxon>
        <taxon>fabids</taxon>
        <taxon>Rosales</taxon>
        <taxon>Moraceae</taxon>
        <taxon>Ficeae</taxon>
        <taxon>Ficus</taxon>
    </lineage>
</organism>
<keyword evidence="2" id="KW-1185">Reference proteome</keyword>
<evidence type="ECO:0000313" key="2">
    <source>
        <dbReference type="Proteomes" id="UP001187192"/>
    </source>
</evidence>
<dbReference type="InterPro" id="IPR045034">
    <property type="entry name" value="O-acyltransferase_WSD1-like"/>
</dbReference>
<evidence type="ECO:0000313" key="1">
    <source>
        <dbReference type="EMBL" id="GMN63801.1"/>
    </source>
</evidence>
<dbReference type="GO" id="GO:0005886">
    <property type="term" value="C:plasma membrane"/>
    <property type="evidence" value="ECO:0007669"/>
    <property type="project" value="TreeGrafter"/>
</dbReference>
<dbReference type="GO" id="GO:0008374">
    <property type="term" value="F:O-acyltransferase activity"/>
    <property type="evidence" value="ECO:0007669"/>
    <property type="project" value="InterPro"/>
</dbReference>
<name>A0AA88J8H0_FICCA</name>
<dbReference type="EMBL" id="BTGU01000160">
    <property type="protein sequence ID" value="GMN63801.1"/>
    <property type="molecule type" value="Genomic_DNA"/>
</dbReference>
<dbReference type="GO" id="GO:0019432">
    <property type="term" value="P:triglyceride biosynthetic process"/>
    <property type="evidence" value="ECO:0007669"/>
    <property type="project" value="TreeGrafter"/>
</dbReference>